<protein>
    <submittedName>
        <fullName evidence="1">Calmodulin-like protein 12</fullName>
    </submittedName>
</protein>
<organism evidence="1 2">
    <name type="scientific">Forsythia ovata</name>
    <dbReference type="NCBI Taxonomy" id="205694"/>
    <lineage>
        <taxon>Eukaryota</taxon>
        <taxon>Viridiplantae</taxon>
        <taxon>Streptophyta</taxon>
        <taxon>Embryophyta</taxon>
        <taxon>Tracheophyta</taxon>
        <taxon>Spermatophyta</taxon>
        <taxon>Magnoliopsida</taxon>
        <taxon>eudicotyledons</taxon>
        <taxon>Gunneridae</taxon>
        <taxon>Pentapetalae</taxon>
        <taxon>asterids</taxon>
        <taxon>lamiids</taxon>
        <taxon>Lamiales</taxon>
        <taxon>Oleaceae</taxon>
        <taxon>Forsythieae</taxon>
        <taxon>Forsythia</taxon>
    </lineage>
</organism>
<dbReference type="AlphaFoldDB" id="A0ABD1P285"/>
<dbReference type="Proteomes" id="UP001604277">
    <property type="component" value="Unassembled WGS sequence"/>
</dbReference>
<reference evidence="2" key="1">
    <citation type="submission" date="2024-07" db="EMBL/GenBank/DDBJ databases">
        <title>Two chromosome-level genome assemblies of Korean endemic species Abeliophyllum distichum and Forsythia ovata (Oleaceae).</title>
        <authorList>
            <person name="Jang H."/>
        </authorList>
    </citation>
    <scope>NUCLEOTIDE SEQUENCE [LARGE SCALE GENOMIC DNA]</scope>
</reference>
<dbReference type="SUPFAM" id="SSF47473">
    <property type="entry name" value="EF-hand"/>
    <property type="match status" value="1"/>
</dbReference>
<sequence length="114" mass="13224">MGINTAVRNAYFNNVVKNEMTVEEFKSWLKKFGKNESDPISEYQLQQAIRATTGGWFSKWKAKRALKEAGPNNKGCIEDHDIMKLKNFAQKELDEKKLRELTSIMGRYLTVHLK</sequence>
<accession>A0ABD1P285</accession>
<dbReference type="InterPro" id="IPR011992">
    <property type="entry name" value="EF-hand-dom_pair"/>
</dbReference>
<proteinExistence type="predicted"/>
<gene>
    <name evidence="1" type="ORF">Fot_56262</name>
</gene>
<evidence type="ECO:0000313" key="2">
    <source>
        <dbReference type="Proteomes" id="UP001604277"/>
    </source>
</evidence>
<keyword evidence="2" id="KW-1185">Reference proteome</keyword>
<evidence type="ECO:0000313" key="1">
    <source>
        <dbReference type="EMBL" id="KAL2457448.1"/>
    </source>
</evidence>
<dbReference type="EMBL" id="JBFOLJ010000040">
    <property type="protein sequence ID" value="KAL2457448.1"/>
    <property type="molecule type" value="Genomic_DNA"/>
</dbReference>
<name>A0ABD1P285_9LAMI</name>
<comment type="caution">
    <text evidence="1">The sequence shown here is derived from an EMBL/GenBank/DDBJ whole genome shotgun (WGS) entry which is preliminary data.</text>
</comment>